<dbReference type="EMBL" id="CM031814">
    <property type="protein sequence ID" value="KAG6652178.1"/>
    <property type="molecule type" value="Genomic_DNA"/>
</dbReference>
<organism evidence="2 3">
    <name type="scientific">Carya illinoinensis</name>
    <name type="common">Pecan</name>
    <dbReference type="NCBI Taxonomy" id="32201"/>
    <lineage>
        <taxon>Eukaryota</taxon>
        <taxon>Viridiplantae</taxon>
        <taxon>Streptophyta</taxon>
        <taxon>Embryophyta</taxon>
        <taxon>Tracheophyta</taxon>
        <taxon>Spermatophyta</taxon>
        <taxon>Magnoliopsida</taxon>
        <taxon>eudicotyledons</taxon>
        <taxon>Gunneridae</taxon>
        <taxon>Pentapetalae</taxon>
        <taxon>rosids</taxon>
        <taxon>fabids</taxon>
        <taxon>Fagales</taxon>
        <taxon>Juglandaceae</taxon>
        <taxon>Carya</taxon>
    </lineage>
</organism>
<comment type="caution">
    <text evidence="2">The sequence shown here is derived from an EMBL/GenBank/DDBJ whole genome shotgun (WGS) entry which is preliminary data.</text>
</comment>
<evidence type="ECO:0000313" key="3">
    <source>
        <dbReference type="Proteomes" id="UP000811609"/>
    </source>
</evidence>
<dbReference type="Proteomes" id="UP000811609">
    <property type="component" value="Chromosome 6"/>
</dbReference>
<dbReference type="PROSITE" id="PS00726">
    <property type="entry name" value="AP_NUCLEASE_F1_1"/>
    <property type="match status" value="1"/>
</dbReference>
<gene>
    <name evidence="2" type="ORF">CIPAW_06G165800</name>
</gene>
<dbReference type="AlphaFoldDB" id="A0A8T1QCD6"/>
<dbReference type="PANTHER" id="PTHR33710">
    <property type="entry name" value="BNAC02G09200D PROTEIN"/>
    <property type="match status" value="1"/>
</dbReference>
<accession>A0A8T1QCD6</accession>
<proteinExistence type="predicted"/>
<keyword evidence="3" id="KW-1185">Reference proteome</keyword>
<dbReference type="InterPro" id="IPR020847">
    <property type="entry name" value="AP_endonuclease_F1_BS"/>
</dbReference>
<evidence type="ECO:0000259" key="1">
    <source>
        <dbReference type="Pfam" id="PF03372"/>
    </source>
</evidence>
<reference evidence="2" key="1">
    <citation type="submission" date="2020-12" db="EMBL/GenBank/DDBJ databases">
        <title>WGS assembly of Carya illinoinensis cv. Pawnee.</title>
        <authorList>
            <person name="Platts A."/>
            <person name="Shu S."/>
            <person name="Wright S."/>
            <person name="Barry K."/>
            <person name="Edger P."/>
            <person name="Pires J.C."/>
            <person name="Schmutz J."/>
        </authorList>
    </citation>
    <scope>NUCLEOTIDE SEQUENCE</scope>
    <source>
        <tissue evidence="2">Leaf</tissue>
    </source>
</reference>
<protein>
    <recommendedName>
        <fullName evidence="1">Endonuclease/exonuclease/phosphatase domain-containing protein</fullName>
    </recommendedName>
</protein>
<dbReference type="Pfam" id="PF03372">
    <property type="entry name" value="Exo_endo_phos"/>
    <property type="match status" value="1"/>
</dbReference>
<dbReference type="PANTHER" id="PTHR33710:SF64">
    <property type="entry name" value="ENDONUCLEASE_EXONUCLEASE_PHOSPHATASE DOMAIN-CONTAINING PROTEIN"/>
    <property type="match status" value="1"/>
</dbReference>
<dbReference type="InterPro" id="IPR005135">
    <property type="entry name" value="Endo/exonuclease/phosphatase"/>
</dbReference>
<dbReference type="GO" id="GO:0003677">
    <property type="term" value="F:DNA binding"/>
    <property type="evidence" value="ECO:0007669"/>
    <property type="project" value="InterPro"/>
</dbReference>
<sequence>MKPKIVSWNVRGLNEVNKRLRVRNMLREWKADIVCLQETKLKMIDRKMVRSLWSGSHVDWSFLASNGASGGVVVMWDRRVVEKVEDCIGQFSVACSFKCVSDNFLWAFAGVYGPNQDPVRKLLWEELAGIHSWWGLPWCIGGDFNVVRFPSEVSGSRRLRPAMEEFSEFIFDLNLVDLPLAGGIATWSNNQSWSRLDRFLISPEWESHFPEVWQKRMPRIGSDHLPILMDCGGVHNGRRPFKFENMWLKLEGFVERVKRWWSSYQFQGTPGFIFAGKLKALKRDLKAWNVESFGNVGANRKAKMLELRRLRDCRRYNHSLRKNKLGDQSWSQKLRD</sequence>
<evidence type="ECO:0000313" key="2">
    <source>
        <dbReference type="EMBL" id="KAG6652178.1"/>
    </source>
</evidence>
<dbReference type="GO" id="GO:0006281">
    <property type="term" value="P:DNA repair"/>
    <property type="evidence" value="ECO:0007669"/>
    <property type="project" value="InterPro"/>
</dbReference>
<feature type="domain" description="Endonuclease/exonuclease/phosphatase" evidence="1">
    <location>
        <begin position="6"/>
        <end position="224"/>
    </location>
</feature>
<name>A0A8T1QCD6_CARIL</name>
<dbReference type="GO" id="GO:0004519">
    <property type="term" value="F:endonuclease activity"/>
    <property type="evidence" value="ECO:0007669"/>
    <property type="project" value="InterPro"/>
</dbReference>